<accession>A0A517Y9F0</accession>
<evidence type="ECO:0000256" key="1">
    <source>
        <dbReference type="ARBA" id="ARBA00038494"/>
    </source>
</evidence>
<dbReference type="InterPro" id="IPR029044">
    <property type="entry name" value="Nucleotide-diphossugar_trans"/>
</dbReference>
<dbReference type="SMART" id="SM00028">
    <property type="entry name" value="TPR"/>
    <property type="match status" value="4"/>
</dbReference>
<keyword evidence="5" id="KW-1185">Reference proteome</keyword>
<dbReference type="Gene3D" id="1.25.40.10">
    <property type="entry name" value="Tetratricopeptide repeat domain"/>
    <property type="match status" value="1"/>
</dbReference>
<evidence type="ECO:0000313" key="4">
    <source>
        <dbReference type="EMBL" id="QDU26821.1"/>
    </source>
</evidence>
<protein>
    <submittedName>
        <fullName evidence="4">SPBc2 prophage-derived glycosyltransferase SunS</fullName>
        <ecNumber evidence="4">2.4.1.-</ecNumber>
    </submittedName>
</protein>
<dbReference type="InterPro" id="IPR019734">
    <property type="entry name" value="TPR_rpt"/>
</dbReference>
<dbReference type="EC" id="2.4.1.-" evidence="4"/>
<dbReference type="Pfam" id="PF13432">
    <property type="entry name" value="TPR_16"/>
    <property type="match status" value="2"/>
</dbReference>
<proteinExistence type="inferred from homology"/>
<evidence type="ECO:0000259" key="3">
    <source>
        <dbReference type="Pfam" id="PF00535"/>
    </source>
</evidence>
<dbReference type="GO" id="GO:0016757">
    <property type="term" value="F:glycosyltransferase activity"/>
    <property type="evidence" value="ECO:0007669"/>
    <property type="project" value="UniProtKB-KW"/>
</dbReference>
<dbReference type="PANTHER" id="PTHR43630">
    <property type="entry name" value="POLY-BETA-1,6-N-ACETYL-D-GLUCOSAMINE SYNTHASE"/>
    <property type="match status" value="1"/>
</dbReference>
<dbReference type="PROSITE" id="PS50005">
    <property type="entry name" value="TPR"/>
    <property type="match status" value="1"/>
</dbReference>
<dbReference type="EMBL" id="CP036274">
    <property type="protein sequence ID" value="QDU26821.1"/>
    <property type="molecule type" value="Genomic_DNA"/>
</dbReference>
<dbReference type="Gene3D" id="3.90.550.10">
    <property type="entry name" value="Spore Coat Polysaccharide Biosynthesis Protein SpsA, Chain A"/>
    <property type="match status" value="1"/>
</dbReference>
<name>A0A517Y9F0_9BACT</name>
<keyword evidence="4" id="KW-0808">Transferase</keyword>
<dbReference type="SUPFAM" id="SSF53448">
    <property type="entry name" value="Nucleotide-diphospho-sugar transferases"/>
    <property type="match status" value="1"/>
</dbReference>
<dbReference type="InterPro" id="IPR011990">
    <property type="entry name" value="TPR-like_helical_dom_sf"/>
</dbReference>
<dbReference type="SUPFAM" id="SSF48452">
    <property type="entry name" value="TPR-like"/>
    <property type="match status" value="1"/>
</dbReference>
<keyword evidence="2" id="KW-0802">TPR repeat</keyword>
<dbReference type="KEGG" id="aagg:ETAA8_19040"/>
<sequence>MNLRPRVSLCMIVRNEEANLRSCLQPVQHLFDEVIVVDTGSADGTREIAETLGAKVFDYEWSDDFSSARNFAADQATGDWIFWLDADDRIDEQNRVQLAELMDKLATQPTNAPRRFYVMTTVSSSRHSTEPTTLISHTRLFRNHPQARWTGRVHEQITPQLETLGDELVHTDLRVEHLGYVDPALCQRKANRDLRLLRMDYATDPENPVTSFLLGTTYLRTGQANQALAHLLKSLQLVKSRGDWVRRLYALIVETLVRLGRREEAFGFTTEALQSFPHDVELVTRRAELLCDFNDLGGAEQCLRDLFNSPRSKHLLHGASTYHDGREGRILLGRIYRETQRFDAAEQVFQELLAENPAWIPAWVNLGYAYLMQHRWGDIEYVARQLEKCEMGDPYAQVLRAEAKVARGDLKEARQLVEKAISRAPQLAWARIVLSDILLRDGTDREACIAVQRDILRLNPGNPQALRNLEVLTQPPAAQPAPTWPLGWSITVNP</sequence>
<dbReference type="AlphaFoldDB" id="A0A517Y9F0"/>
<evidence type="ECO:0000256" key="2">
    <source>
        <dbReference type="PROSITE-ProRule" id="PRU00339"/>
    </source>
</evidence>
<dbReference type="InterPro" id="IPR001173">
    <property type="entry name" value="Glyco_trans_2-like"/>
</dbReference>
<feature type="repeat" description="TPR" evidence="2">
    <location>
        <begin position="326"/>
        <end position="359"/>
    </location>
</feature>
<dbReference type="Pfam" id="PF00535">
    <property type="entry name" value="Glycos_transf_2"/>
    <property type="match status" value="1"/>
</dbReference>
<keyword evidence="4" id="KW-0328">Glycosyltransferase</keyword>
<evidence type="ECO:0000313" key="5">
    <source>
        <dbReference type="Proteomes" id="UP000315017"/>
    </source>
</evidence>
<feature type="domain" description="Glycosyltransferase 2-like" evidence="3">
    <location>
        <begin position="8"/>
        <end position="129"/>
    </location>
</feature>
<dbReference type="RefSeq" id="WP_145087663.1">
    <property type="nucleotide sequence ID" value="NZ_CP036274.1"/>
</dbReference>
<reference evidence="4 5" key="1">
    <citation type="submission" date="2019-02" db="EMBL/GenBank/DDBJ databases">
        <title>Deep-cultivation of Planctomycetes and their phenomic and genomic characterization uncovers novel biology.</title>
        <authorList>
            <person name="Wiegand S."/>
            <person name="Jogler M."/>
            <person name="Boedeker C."/>
            <person name="Pinto D."/>
            <person name="Vollmers J."/>
            <person name="Rivas-Marin E."/>
            <person name="Kohn T."/>
            <person name="Peeters S.H."/>
            <person name="Heuer A."/>
            <person name="Rast P."/>
            <person name="Oberbeckmann S."/>
            <person name="Bunk B."/>
            <person name="Jeske O."/>
            <person name="Meyerdierks A."/>
            <person name="Storesund J.E."/>
            <person name="Kallscheuer N."/>
            <person name="Luecker S."/>
            <person name="Lage O.M."/>
            <person name="Pohl T."/>
            <person name="Merkel B.J."/>
            <person name="Hornburger P."/>
            <person name="Mueller R.-W."/>
            <person name="Bruemmer F."/>
            <person name="Labrenz M."/>
            <person name="Spormann A.M."/>
            <person name="Op den Camp H."/>
            <person name="Overmann J."/>
            <person name="Amann R."/>
            <person name="Jetten M.S.M."/>
            <person name="Mascher T."/>
            <person name="Medema M.H."/>
            <person name="Devos D.P."/>
            <person name="Kaster A.-K."/>
            <person name="Ovreas L."/>
            <person name="Rohde M."/>
            <person name="Galperin M.Y."/>
            <person name="Jogler C."/>
        </authorList>
    </citation>
    <scope>NUCLEOTIDE SEQUENCE [LARGE SCALE GENOMIC DNA]</scope>
    <source>
        <strain evidence="4 5">ETA_A8</strain>
    </source>
</reference>
<dbReference type="Proteomes" id="UP000315017">
    <property type="component" value="Chromosome"/>
</dbReference>
<dbReference type="OrthoDB" id="2592041at2"/>
<comment type="similarity">
    <text evidence="1">Belongs to the glycosyltransferase 2 family. WaaE/KdtX subfamily.</text>
</comment>
<dbReference type="PANTHER" id="PTHR43630:SF2">
    <property type="entry name" value="GLYCOSYLTRANSFERASE"/>
    <property type="match status" value="1"/>
</dbReference>
<organism evidence="4 5">
    <name type="scientific">Anatilimnocola aggregata</name>
    <dbReference type="NCBI Taxonomy" id="2528021"/>
    <lineage>
        <taxon>Bacteria</taxon>
        <taxon>Pseudomonadati</taxon>
        <taxon>Planctomycetota</taxon>
        <taxon>Planctomycetia</taxon>
        <taxon>Pirellulales</taxon>
        <taxon>Pirellulaceae</taxon>
        <taxon>Anatilimnocola</taxon>
    </lineage>
</organism>
<gene>
    <name evidence="4" type="primary">sunS_1</name>
    <name evidence="4" type="ORF">ETAA8_19040</name>
</gene>
<dbReference type="CDD" id="cd02511">
    <property type="entry name" value="Beta4Glucosyltransferase"/>
    <property type="match status" value="1"/>
</dbReference>